<dbReference type="InterPro" id="IPR053009">
    <property type="entry name" value="Xanthocillin_Biosynth-Assoc"/>
</dbReference>
<keyword evidence="2 5" id="KW-0812">Transmembrane</keyword>
<evidence type="ECO:0000256" key="2">
    <source>
        <dbReference type="ARBA" id="ARBA00022692"/>
    </source>
</evidence>
<keyword evidence="8" id="KW-1185">Reference proteome</keyword>
<feature type="domain" description="TMEM205-like" evidence="6">
    <location>
        <begin position="13"/>
        <end position="121"/>
    </location>
</feature>
<evidence type="ECO:0000256" key="1">
    <source>
        <dbReference type="ARBA" id="ARBA00004370"/>
    </source>
</evidence>
<dbReference type="InterPro" id="IPR025423">
    <property type="entry name" value="TMEM205-like"/>
</dbReference>
<dbReference type="OrthoDB" id="1641132at2759"/>
<feature type="transmembrane region" description="Helical" evidence="5">
    <location>
        <begin position="12"/>
        <end position="37"/>
    </location>
</feature>
<keyword evidence="4 5" id="KW-0472">Membrane</keyword>
<dbReference type="Pfam" id="PF13664">
    <property type="entry name" value="DUF4149"/>
    <property type="match status" value="1"/>
</dbReference>
<proteinExistence type="predicted"/>
<gene>
    <name evidence="7" type="ORF">EJ08DRAFT_629475</name>
</gene>
<evidence type="ECO:0000256" key="5">
    <source>
        <dbReference type="SAM" id="Phobius"/>
    </source>
</evidence>
<evidence type="ECO:0000259" key="6">
    <source>
        <dbReference type="Pfam" id="PF13664"/>
    </source>
</evidence>
<keyword evidence="3 5" id="KW-1133">Transmembrane helix</keyword>
<comment type="subcellular location">
    <subcellularLocation>
        <location evidence="1">Membrane</location>
    </subcellularLocation>
</comment>
<feature type="transmembrane region" description="Helical" evidence="5">
    <location>
        <begin position="49"/>
        <end position="68"/>
    </location>
</feature>
<comment type="caution">
    <text evidence="7">The sequence shown here is derived from an EMBL/GenBank/DDBJ whole genome shotgun (WGS) entry which is preliminary data.</text>
</comment>
<reference evidence="7" key="1">
    <citation type="journal article" date="2020" name="Stud. Mycol.">
        <title>101 Dothideomycetes genomes: a test case for predicting lifestyles and emergence of pathogens.</title>
        <authorList>
            <person name="Haridas S."/>
            <person name="Albert R."/>
            <person name="Binder M."/>
            <person name="Bloem J."/>
            <person name="Labutti K."/>
            <person name="Salamov A."/>
            <person name="Andreopoulos B."/>
            <person name="Baker S."/>
            <person name="Barry K."/>
            <person name="Bills G."/>
            <person name="Bluhm B."/>
            <person name="Cannon C."/>
            <person name="Castanera R."/>
            <person name="Culley D."/>
            <person name="Daum C."/>
            <person name="Ezra D."/>
            <person name="Gonzalez J."/>
            <person name="Henrissat B."/>
            <person name="Kuo A."/>
            <person name="Liang C."/>
            <person name="Lipzen A."/>
            <person name="Lutzoni F."/>
            <person name="Magnuson J."/>
            <person name="Mondo S."/>
            <person name="Nolan M."/>
            <person name="Ohm R."/>
            <person name="Pangilinan J."/>
            <person name="Park H.-J."/>
            <person name="Ramirez L."/>
            <person name="Alfaro M."/>
            <person name="Sun H."/>
            <person name="Tritt A."/>
            <person name="Yoshinaga Y."/>
            <person name="Zwiers L.-H."/>
            <person name="Turgeon B."/>
            <person name="Goodwin S."/>
            <person name="Spatafora J."/>
            <person name="Crous P."/>
            <person name="Grigoriev I."/>
        </authorList>
    </citation>
    <scope>NUCLEOTIDE SEQUENCE</scope>
    <source>
        <strain evidence="7">CBS 130266</strain>
    </source>
</reference>
<feature type="transmembrane region" description="Helical" evidence="5">
    <location>
        <begin position="150"/>
        <end position="172"/>
    </location>
</feature>
<dbReference type="EMBL" id="MU007022">
    <property type="protein sequence ID" value="KAF2433191.1"/>
    <property type="molecule type" value="Genomic_DNA"/>
</dbReference>
<evidence type="ECO:0000256" key="3">
    <source>
        <dbReference type="ARBA" id="ARBA00022989"/>
    </source>
</evidence>
<evidence type="ECO:0000256" key="4">
    <source>
        <dbReference type="ARBA" id="ARBA00023136"/>
    </source>
</evidence>
<accession>A0A9P4U172</accession>
<feature type="transmembrane region" description="Helical" evidence="5">
    <location>
        <begin position="92"/>
        <end position="112"/>
    </location>
</feature>
<dbReference type="PANTHER" id="PTHR23241:SF106">
    <property type="entry name" value="DUF4149 DOMAIN-CONTAINING PROTEIN"/>
    <property type="match status" value="1"/>
</dbReference>
<evidence type="ECO:0000313" key="8">
    <source>
        <dbReference type="Proteomes" id="UP000800235"/>
    </source>
</evidence>
<name>A0A9P4U172_9PEZI</name>
<sequence length="178" mass="19792">MSSLTNPAAYHILSYGTLLGTSIFNTFFNGIISYQVLPRPQFSQLQQKLFPYYFCMQTLLPLTLALTYPDSSSLPTTTLGTTLLHPTHRPSLISIATMAVCGAINWAFVGPATTAVMRRRKRQETVEGKKYWDKGVKSGEMEGLNREFTVLHSVSSAVNLVGIGCTIWYGFILGEKMR</sequence>
<organism evidence="7 8">
    <name type="scientific">Tothia fuscella</name>
    <dbReference type="NCBI Taxonomy" id="1048955"/>
    <lineage>
        <taxon>Eukaryota</taxon>
        <taxon>Fungi</taxon>
        <taxon>Dikarya</taxon>
        <taxon>Ascomycota</taxon>
        <taxon>Pezizomycotina</taxon>
        <taxon>Dothideomycetes</taxon>
        <taxon>Pleosporomycetidae</taxon>
        <taxon>Venturiales</taxon>
        <taxon>Cylindrosympodiaceae</taxon>
        <taxon>Tothia</taxon>
    </lineage>
</organism>
<dbReference type="AlphaFoldDB" id="A0A9P4U172"/>
<dbReference type="GO" id="GO:0016020">
    <property type="term" value="C:membrane"/>
    <property type="evidence" value="ECO:0007669"/>
    <property type="project" value="UniProtKB-SubCell"/>
</dbReference>
<dbReference type="PANTHER" id="PTHR23241">
    <property type="entry name" value="LATE EMBRYOGENESIS ABUNDANT PLANTS LEA-RELATED"/>
    <property type="match status" value="1"/>
</dbReference>
<dbReference type="Proteomes" id="UP000800235">
    <property type="component" value="Unassembled WGS sequence"/>
</dbReference>
<protein>
    <recommendedName>
        <fullName evidence="6">TMEM205-like domain-containing protein</fullName>
    </recommendedName>
</protein>
<evidence type="ECO:0000313" key="7">
    <source>
        <dbReference type="EMBL" id="KAF2433191.1"/>
    </source>
</evidence>